<comment type="similarity">
    <text evidence="1">Belongs to the HSP15 family.</text>
</comment>
<protein>
    <submittedName>
        <fullName evidence="6">S4 domain-containing protein</fullName>
    </submittedName>
</protein>
<evidence type="ECO:0000256" key="1">
    <source>
        <dbReference type="ARBA" id="ARBA00008396"/>
    </source>
</evidence>
<dbReference type="KEGG" id="aup:AsAng_0018880"/>
<evidence type="ECO:0000259" key="5">
    <source>
        <dbReference type="Pfam" id="PF01479"/>
    </source>
</evidence>
<proteinExistence type="inferred from homology"/>
<dbReference type="PIRSF" id="PIRSF016821">
    <property type="entry name" value="HSP15"/>
    <property type="match status" value="1"/>
</dbReference>
<keyword evidence="3" id="KW-0238">DNA-binding</keyword>
<evidence type="ECO:0000256" key="2">
    <source>
        <dbReference type="ARBA" id="ARBA00022884"/>
    </source>
</evidence>
<dbReference type="AlphaFoldDB" id="A0A915YDM3"/>
<feature type="domain" description="RNA-binding S4" evidence="5">
    <location>
        <begin position="8"/>
        <end position="53"/>
    </location>
</feature>
<keyword evidence="7" id="KW-1185">Reference proteome</keyword>
<dbReference type="GO" id="GO:0043023">
    <property type="term" value="F:ribosomal large subunit binding"/>
    <property type="evidence" value="ECO:0007669"/>
    <property type="project" value="InterPro"/>
</dbReference>
<dbReference type="InterPro" id="IPR025708">
    <property type="entry name" value="HSP15"/>
</dbReference>
<dbReference type="PROSITE" id="PS50889">
    <property type="entry name" value="S4"/>
    <property type="match status" value="1"/>
</dbReference>
<gene>
    <name evidence="6" type="ORF">AsAng_0018880</name>
</gene>
<evidence type="ECO:0000256" key="4">
    <source>
        <dbReference type="PROSITE-ProRule" id="PRU00182"/>
    </source>
</evidence>
<dbReference type="Pfam" id="PF01479">
    <property type="entry name" value="S4"/>
    <property type="match status" value="1"/>
</dbReference>
<dbReference type="InterPro" id="IPR002942">
    <property type="entry name" value="S4_RNA-bd"/>
</dbReference>
<dbReference type="SUPFAM" id="SSF55174">
    <property type="entry name" value="Alpha-L RNA-binding motif"/>
    <property type="match status" value="1"/>
</dbReference>
<reference evidence="6" key="1">
    <citation type="submission" date="2022-09" db="EMBL/GenBank/DDBJ databases">
        <title>Aureispira anguillicida sp. nov., isolated from Leptocephalus of Japanese eel Anguilla japonica.</title>
        <authorList>
            <person name="Yuasa K."/>
            <person name="Mekata T."/>
            <person name="Ikunari K."/>
        </authorList>
    </citation>
    <scope>NUCLEOTIDE SEQUENCE</scope>
    <source>
        <strain evidence="6">EL160426</strain>
    </source>
</reference>
<organism evidence="6 7">
    <name type="scientific">Aureispira anguillae</name>
    <dbReference type="NCBI Taxonomy" id="2864201"/>
    <lineage>
        <taxon>Bacteria</taxon>
        <taxon>Pseudomonadati</taxon>
        <taxon>Bacteroidota</taxon>
        <taxon>Saprospiria</taxon>
        <taxon>Saprospirales</taxon>
        <taxon>Saprospiraceae</taxon>
        <taxon>Aureispira</taxon>
    </lineage>
</organism>
<dbReference type="RefSeq" id="WP_264792380.1">
    <property type="nucleotide sequence ID" value="NZ_AP026867.1"/>
</dbReference>
<evidence type="ECO:0000313" key="6">
    <source>
        <dbReference type="EMBL" id="BDS11177.1"/>
    </source>
</evidence>
<keyword evidence="2 4" id="KW-0694">RNA-binding</keyword>
<evidence type="ECO:0000313" key="7">
    <source>
        <dbReference type="Proteomes" id="UP001060919"/>
    </source>
</evidence>
<name>A0A915YDM3_9BACT</name>
<dbReference type="Proteomes" id="UP001060919">
    <property type="component" value="Chromosome"/>
</dbReference>
<sequence>MASNLDKVRVDKWLWAVRIFKSRTLATNACKSNKVTLDGTPLKPSYSIERGMTLEVKKEGYNMVFKVVDLLEKRVSAKLAEPCYENLTPEEELNKFKDWYLFNSGNLEVREKGLGRPTKKDRRKIDRFKDS</sequence>
<evidence type="ECO:0000256" key="3">
    <source>
        <dbReference type="ARBA" id="ARBA00023125"/>
    </source>
</evidence>
<accession>A0A915YDM3</accession>
<dbReference type="EMBL" id="AP026867">
    <property type="protein sequence ID" value="BDS11177.1"/>
    <property type="molecule type" value="Genomic_DNA"/>
</dbReference>
<dbReference type="GO" id="GO:0034605">
    <property type="term" value="P:cellular response to heat"/>
    <property type="evidence" value="ECO:0007669"/>
    <property type="project" value="InterPro"/>
</dbReference>
<dbReference type="InterPro" id="IPR036986">
    <property type="entry name" value="S4_RNA-bd_sf"/>
</dbReference>
<dbReference type="GO" id="GO:0003727">
    <property type="term" value="F:single-stranded RNA binding"/>
    <property type="evidence" value="ECO:0007669"/>
    <property type="project" value="InterPro"/>
</dbReference>
<dbReference type="GO" id="GO:0003677">
    <property type="term" value="F:DNA binding"/>
    <property type="evidence" value="ECO:0007669"/>
    <property type="project" value="UniProtKB-KW"/>
</dbReference>
<dbReference type="CDD" id="cd00165">
    <property type="entry name" value="S4"/>
    <property type="match status" value="1"/>
</dbReference>
<dbReference type="Gene3D" id="3.10.290.10">
    <property type="entry name" value="RNA-binding S4 domain"/>
    <property type="match status" value="1"/>
</dbReference>